<sequence>MWSGRVDGFYEGDEGRVAGDRQVEMVFIKVMRTKIQVIDQ</sequence>
<comment type="caution">
    <text evidence="1">The sequence shown here is derived from an EMBL/GenBank/DDBJ whole genome shotgun (WGS) entry which is preliminary data.</text>
</comment>
<dbReference type="Proteomes" id="UP001234495">
    <property type="component" value="Unassembled WGS sequence"/>
</dbReference>
<evidence type="ECO:0000313" key="1">
    <source>
        <dbReference type="EMBL" id="MDQ0232021.1"/>
    </source>
</evidence>
<accession>A0ABT9ZIB2</accession>
<name>A0ABT9ZIB2_9BACI</name>
<organism evidence="1 2">
    <name type="scientific">Metabacillus malikii</name>
    <dbReference type="NCBI Taxonomy" id="1504265"/>
    <lineage>
        <taxon>Bacteria</taxon>
        <taxon>Bacillati</taxon>
        <taxon>Bacillota</taxon>
        <taxon>Bacilli</taxon>
        <taxon>Bacillales</taxon>
        <taxon>Bacillaceae</taxon>
        <taxon>Metabacillus</taxon>
    </lineage>
</organism>
<reference evidence="1 2" key="1">
    <citation type="submission" date="2023-07" db="EMBL/GenBank/DDBJ databases">
        <title>Genomic Encyclopedia of Type Strains, Phase IV (KMG-IV): sequencing the most valuable type-strain genomes for metagenomic binning, comparative biology and taxonomic classification.</title>
        <authorList>
            <person name="Goeker M."/>
        </authorList>
    </citation>
    <scope>NUCLEOTIDE SEQUENCE [LARGE SCALE GENOMIC DNA]</scope>
    <source>
        <strain evidence="1 2">DSM 29005</strain>
    </source>
</reference>
<dbReference type="EMBL" id="JAUSUD010000017">
    <property type="protein sequence ID" value="MDQ0232021.1"/>
    <property type="molecule type" value="Genomic_DNA"/>
</dbReference>
<gene>
    <name evidence="1" type="ORF">J2S19_003306</name>
</gene>
<proteinExistence type="predicted"/>
<dbReference type="RefSeq" id="WP_307343959.1">
    <property type="nucleotide sequence ID" value="NZ_JAUSUD010000017.1"/>
</dbReference>
<evidence type="ECO:0000313" key="2">
    <source>
        <dbReference type="Proteomes" id="UP001234495"/>
    </source>
</evidence>
<keyword evidence="2" id="KW-1185">Reference proteome</keyword>
<protein>
    <submittedName>
        <fullName evidence="1">Uncharacterized protein</fullName>
    </submittedName>
</protein>